<evidence type="ECO:0000256" key="2">
    <source>
        <dbReference type="ARBA" id="ARBA00006679"/>
    </source>
</evidence>
<name>A0A3R9ZRE1_9RICK</name>
<dbReference type="AlphaFoldDB" id="A0A3R9ZRE1"/>
<dbReference type="InterPro" id="IPR051907">
    <property type="entry name" value="DoxX-like_oxidoreductase"/>
</dbReference>
<gene>
    <name evidence="8" type="ORF">EIC27_02040</name>
</gene>
<comment type="caution">
    <text evidence="8">The sequence shown here is derived from an EMBL/GenBank/DDBJ whole genome shotgun (WGS) entry which is preliminary data.</text>
</comment>
<keyword evidence="4 7" id="KW-0812">Transmembrane</keyword>
<feature type="transmembrane region" description="Helical" evidence="7">
    <location>
        <begin position="87"/>
        <end position="113"/>
    </location>
</feature>
<keyword evidence="5 7" id="KW-1133">Transmembrane helix</keyword>
<dbReference type="InterPro" id="IPR032808">
    <property type="entry name" value="DoxX"/>
</dbReference>
<sequence>MCIKNIIKKSYLFLKDNYSYITSIYLLLCRAYVFLIFFKSGWLKLKSALKGHWHVVEYLFQHEYNMPFIHYKITAIIGTFSELFFPLLLLLGLVSRASAIVMISIILFINFSYMYHDKYFICGILVLNILIFGPGKFSIDHIISKKAKSKI</sequence>
<feature type="transmembrane region" description="Helical" evidence="7">
    <location>
        <begin position="18"/>
        <end position="38"/>
    </location>
</feature>
<comment type="subcellular location">
    <subcellularLocation>
        <location evidence="1">Cell membrane</location>
        <topology evidence="1">Multi-pass membrane protein</topology>
    </subcellularLocation>
</comment>
<dbReference type="RefSeq" id="WP_126044489.1">
    <property type="nucleotide sequence ID" value="NZ_RXFM01000018.1"/>
</dbReference>
<dbReference type="PANTHER" id="PTHR33452:SF1">
    <property type="entry name" value="INNER MEMBRANE PROTEIN YPHA-RELATED"/>
    <property type="match status" value="1"/>
</dbReference>
<reference evidence="9" key="1">
    <citation type="submission" date="2018-11" db="EMBL/GenBank/DDBJ databases">
        <title>Phylogenetic, genomic, and biogeographic characterization of a novel and ubiquitous marine invertebrate-associated Rickettsiales parasite, Candidatus Marinoinvertebrata rohwerii, gen. nov., sp. nov.</title>
        <authorList>
            <person name="Klinges J.G."/>
            <person name="Rosales S.M."/>
            <person name="Mcminds R."/>
            <person name="Shaver E.C."/>
            <person name="Shantz A."/>
            <person name="Peters E.C."/>
            <person name="Burkepile D.E."/>
            <person name="Silliman B.R."/>
            <person name="Vega Thurber R.L."/>
        </authorList>
    </citation>
    <scope>NUCLEOTIDE SEQUENCE [LARGE SCALE GENOMIC DNA]</scope>
    <source>
        <strain evidence="9">a_cerv_44</strain>
    </source>
</reference>
<dbReference type="Proteomes" id="UP000279470">
    <property type="component" value="Unassembled WGS sequence"/>
</dbReference>
<accession>A0A3R9ZRE1</accession>
<dbReference type="Pfam" id="PF07681">
    <property type="entry name" value="DoxX"/>
    <property type="match status" value="1"/>
</dbReference>
<evidence type="ECO:0000256" key="7">
    <source>
        <dbReference type="SAM" id="Phobius"/>
    </source>
</evidence>
<proteinExistence type="inferred from homology"/>
<comment type="similarity">
    <text evidence="2">Belongs to the DoxX family.</text>
</comment>
<organism evidence="8 9">
    <name type="scientific">Candidatus Aquarickettsia rohweri</name>
    <dbReference type="NCBI Taxonomy" id="2602574"/>
    <lineage>
        <taxon>Bacteria</taxon>
        <taxon>Pseudomonadati</taxon>
        <taxon>Pseudomonadota</taxon>
        <taxon>Alphaproteobacteria</taxon>
        <taxon>Rickettsiales</taxon>
        <taxon>Candidatus Midichloriaceae</taxon>
        <taxon>Candidatus Aquarickettsia</taxon>
    </lineage>
</organism>
<protein>
    <submittedName>
        <fullName evidence="8">DoxX family protein</fullName>
    </submittedName>
</protein>
<dbReference type="PANTHER" id="PTHR33452">
    <property type="entry name" value="OXIDOREDUCTASE CATD-RELATED"/>
    <property type="match status" value="1"/>
</dbReference>
<evidence type="ECO:0000313" key="9">
    <source>
        <dbReference type="Proteomes" id="UP000279470"/>
    </source>
</evidence>
<feature type="transmembrane region" description="Helical" evidence="7">
    <location>
        <begin position="119"/>
        <end position="139"/>
    </location>
</feature>
<keyword evidence="3" id="KW-1003">Cell membrane</keyword>
<dbReference type="GO" id="GO:0005886">
    <property type="term" value="C:plasma membrane"/>
    <property type="evidence" value="ECO:0007669"/>
    <property type="project" value="UniProtKB-SubCell"/>
</dbReference>
<dbReference type="OrthoDB" id="121744at2"/>
<keyword evidence="9" id="KW-1185">Reference proteome</keyword>
<evidence type="ECO:0000313" key="8">
    <source>
        <dbReference type="EMBL" id="RST70022.1"/>
    </source>
</evidence>
<evidence type="ECO:0000256" key="6">
    <source>
        <dbReference type="ARBA" id="ARBA00023136"/>
    </source>
</evidence>
<evidence type="ECO:0000256" key="3">
    <source>
        <dbReference type="ARBA" id="ARBA00022475"/>
    </source>
</evidence>
<evidence type="ECO:0000256" key="5">
    <source>
        <dbReference type="ARBA" id="ARBA00022989"/>
    </source>
</evidence>
<evidence type="ECO:0000256" key="4">
    <source>
        <dbReference type="ARBA" id="ARBA00022692"/>
    </source>
</evidence>
<dbReference type="EMBL" id="RXFM01000018">
    <property type="protein sequence ID" value="RST70022.1"/>
    <property type="molecule type" value="Genomic_DNA"/>
</dbReference>
<evidence type="ECO:0000256" key="1">
    <source>
        <dbReference type="ARBA" id="ARBA00004651"/>
    </source>
</evidence>
<keyword evidence="6 7" id="KW-0472">Membrane</keyword>